<evidence type="ECO:0000313" key="2">
    <source>
        <dbReference type="Proteomes" id="UP000287651"/>
    </source>
</evidence>
<gene>
    <name evidence="1" type="ORF">B296_00019417</name>
</gene>
<dbReference type="Proteomes" id="UP000287651">
    <property type="component" value="Unassembled WGS sequence"/>
</dbReference>
<dbReference type="AlphaFoldDB" id="A0A427AX81"/>
<organism evidence="1 2">
    <name type="scientific">Ensete ventricosum</name>
    <name type="common">Abyssinian banana</name>
    <name type="synonym">Musa ensete</name>
    <dbReference type="NCBI Taxonomy" id="4639"/>
    <lineage>
        <taxon>Eukaryota</taxon>
        <taxon>Viridiplantae</taxon>
        <taxon>Streptophyta</taxon>
        <taxon>Embryophyta</taxon>
        <taxon>Tracheophyta</taxon>
        <taxon>Spermatophyta</taxon>
        <taxon>Magnoliopsida</taxon>
        <taxon>Liliopsida</taxon>
        <taxon>Zingiberales</taxon>
        <taxon>Musaceae</taxon>
        <taxon>Ensete</taxon>
    </lineage>
</organism>
<proteinExistence type="predicted"/>
<protein>
    <submittedName>
        <fullName evidence="1">Uncharacterized protein</fullName>
    </submittedName>
</protein>
<accession>A0A427AX81</accession>
<reference evidence="1 2" key="1">
    <citation type="journal article" date="2014" name="Agronomy (Basel)">
        <title>A Draft Genome Sequence for Ensete ventricosum, the Drought-Tolerant Tree Against Hunger.</title>
        <authorList>
            <person name="Harrison J."/>
            <person name="Moore K.A."/>
            <person name="Paszkiewicz K."/>
            <person name="Jones T."/>
            <person name="Grant M."/>
            <person name="Ambacheew D."/>
            <person name="Muzemil S."/>
            <person name="Studholme D.J."/>
        </authorList>
    </citation>
    <scope>NUCLEOTIDE SEQUENCE [LARGE SCALE GENOMIC DNA]</scope>
</reference>
<sequence length="169" mass="19022">MGVAQHVGPQGEADLHVPPLSTNDPFVANLVEHLKPPHHFHGLPTDDSPLLWKNPFCRIFFPYCSTQTTDRSETIKRETTFIESQKKPTAEKEQQTLAEDDNFHSTGLSFAGISQRGVCPVPVPAIYVRRKGAREEEEEEEEPIAFDFSISIYEFPSIPVRSSTQHHLG</sequence>
<evidence type="ECO:0000313" key="1">
    <source>
        <dbReference type="EMBL" id="RRT80864.1"/>
    </source>
</evidence>
<dbReference type="EMBL" id="AMZH03001044">
    <property type="protein sequence ID" value="RRT80864.1"/>
    <property type="molecule type" value="Genomic_DNA"/>
</dbReference>
<comment type="caution">
    <text evidence="1">The sequence shown here is derived from an EMBL/GenBank/DDBJ whole genome shotgun (WGS) entry which is preliminary data.</text>
</comment>
<name>A0A427AX81_ENSVE</name>